<organism evidence="3 4">
    <name type="scientific">Aspergillus awamori</name>
    <name type="common">Black koji mold</name>
    <dbReference type="NCBI Taxonomy" id="105351"/>
    <lineage>
        <taxon>Eukaryota</taxon>
        <taxon>Fungi</taxon>
        <taxon>Dikarya</taxon>
        <taxon>Ascomycota</taxon>
        <taxon>Pezizomycotina</taxon>
        <taxon>Eurotiomycetes</taxon>
        <taxon>Eurotiomycetidae</taxon>
        <taxon>Eurotiales</taxon>
        <taxon>Aspergillaceae</taxon>
        <taxon>Aspergillus</taxon>
    </lineage>
</organism>
<gene>
    <name evidence="3" type="ORF">AAWM_02958</name>
</gene>
<evidence type="ECO:0000313" key="3">
    <source>
        <dbReference type="EMBL" id="GCB20073.1"/>
    </source>
</evidence>
<evidence type="ECO:0000256" key="1">
    <source>
        <dbReference type="SAM" id="MobiDB-lite"/>
    </source>
</evidence>
<feature type="transmembrane region" description="Helical" evidence="2">
    <location>
        <begin position="180"/>
        <end position="200"/>
    </location>
</feature>
<protein>
    <submittedName>
        <fullName evidence="3">SUR7 family protein pun1</fullName>
    </submittedName>
</protein>
<dbReference type="GO" id="GO:0005886">
    <property type="term" value="C:plasma membrane"/>
    <property type="evidence" value="ECO:0007669"/>
    <property type="project" value="InterPro"/>
</dbReference>
<dbReference type="GO" id="GO:0031505">
    <property type="term" value="P:fungal-type cell wall organization"/>
    <property type="evidence" value="ECO:0007669"/>
    <property type="project" value="TreeGrafter"/>
</dbReference>
<dbReference type="AlphaFoldDB" id="A0A401KLC4"/>
<accession>A0A401KLC4</accession>
<comment type="caution">
    <text evidence="3">The sequence shown here is derived from an EMBL/GenBank/DDBJ whole genome shotgun (WGS) entry which is preliminary data.</text>
</comment>
<dbReference type="InterPro" id="IPR009571">
    <property type="entry name" value="SUR7/Rim9-like_fungi"/>
</dbReference>
<keyword evidence="2" id="KW-0472">Membrane</keyword>
<dbReference type="Proteomes" id="UP000286921">
    <property type="component" value="Unassembled WGS sequence"/>
</dbReference>
<keyword evidence="2" id="KW-0812">Transmembrane</keyword>
<keyword evidence="2" id="KW-1133">Transmembrane helix</keyword>
<dbReference type="GO" id="GO:0051285">
    <property type="term" value="C:cell cortex of cell tip"/>
    <property type="evidence" value="ECO:0007669"/>
    <property type="project" value="TreeGrafter"/>
</dbReference>
<name>A0A401KLC4_ASPAW</name>
<evidence type="ECO:0000256" key="2">
    <source>
        <dbReference type="SAM" id="Phobius"/>
    </source>
</evidence>
<dbReference type="PANTHER" id="PTHR28019:SF2">
    <property type="entry name" value="CELL MEMBRANE PROTEIN YLR413W-RELATED"/>
    <property type="match status" value="1"/>
</dbReference>
<reference evidence="3 4" key="1">
    <citation type="submission" date="2016-09" db="EMBL/GenBank/DDBJ databases">
        <title>Aspergillus awamori IFM 58123T.</title>
        <authorList>
            <person name="Kusuya Y."/>
            <person name="Shimizu M."/>
            <person name="Takahashi H."/>
            <person name="Yaguchi T."/>
        </authorList>
    </citation>
    <scope>NUCLEOTIDE SEQUENCE [LARGE SCALE GENOMIC DNA]</scope>
    <source>
        <strain evidence="3 4">IFM 58123</strain>
    </source>
</reference>
<sequence length="782" mass="84804">MPRHASNFGHLGSISCTSSSSPPGLYFMKVNLSDFPNLGDLRLRRSIDLSGVSSSITDGVSNVASSVADGMDNAASEASTAVEGIATKASTAAGTVVSQASDALRTLEKELQSELPAYYTVGLWGYCEGNDTQVVSCSRPSISFTFNISGILNSASTEVDELVSRIDDNVLTGYYDVSRAVIWLYISGFVAATLAALLGIRKTFFNGGNKLLLTFCVLSLALIMSATICVNVIYRLNTSGINTVLGSFGASASLGTHMLAAAWLAFAFSSKNLRVWTSNTSAEFWGFEPFRTESAWVRECLEIKVPTFEDHDGKPEDCEKALVRRRVLLIILCDIIQREVARLRASFEAQPHKFLSTAARNIVEQAYPGEYDKKLYDKCIHLQRFERAKIENVEVEALVAFAEAIYDKKYQNDLQKAFECILKTCPFRRSGNPRPRLPSSSTRKRLRKKAMRAKNTWKPSVPSTISHQIGTQATQEHVLDSNSSRLRPILNPRAEAQNADQIIPQLGIQQQSNNNVMSFAPMGIHSSDNQVPVPALLEGPTTLGRQQVPADLSRYRFCDSMLVSAPQFPFYDPLDDSALASAASQFPVYDPLSDSALASASQFPVYDPLDDSALASAASQFPVYDPLNGSALASASQFPVYDPLDDSALASAASQFPVYDPLDDSALASAASQFPVYDPLDDSTLASAASQFPVYDPLDDSALASAASQFPVYDPLDDSALASAASQFPVYDPLNGSALASAPQYRGYDLPFLESSQALGYFRTANPAPSFHTLRVTKPRSP</sequence>
<dbReference type="InterPro" id="IPR052413">
    <property type="entry name" value="SUR7_domain"/>
</dbReference>
<feature type="compositionally biased region" description="Basic residues" evidence="1">
    <location>
        <begin position="442"/>
        <end position="452"/>
    </location>
</feature>
<dbReference type="EMBL" id="BDHI01000004">
    <property type="protein sequence ID" value="GCB20073.1"/>
    <property type="molecule type" value="Genomic_DNA"/>
</dbReference>
<dbReference type="PANTHER" id="PTHR28019">
    <property type="entry name" value="CELL MEMBRANE PROTEIN YLR413W-RELATED"/>
    <property type="match status" value="1"/>
</dbReference>
<feature type="region of interest" description="Disordered" evidence="1">
    <location>
        <begin position="431"/>
        <end position="467"/>
    </location>
</feature>
<dbReference type="Pfam" id="PF06687">
    <property type="entry name" value="SUR7"/>
    <property type="match status" value="1"/>
</dbReference>
<feature type="compositionally biased region" description="Polar residues" evidence="1">
    <location>
        <begin position="457"/>
        <end position="467"/>
    </location>
</feature>
<feature type="transmembrane region" description="Helical" evidence="2">
    <location>
        <begin position="212"/>
        <end position="234"/>
    </location>
</feature>
<feature type="transmembrane region" description="Helical" evidence="2">
    <location>
        <begin position="246"/>
        <end position="268"/>
    </location>
</feature>
<keyword evidence="4" id="KW-1185">Reference proteome</keyword>
<evidence type="ECO:0000313" key="4">
    <source>
        <dbReference type="Proteomes" id="UP000286921"/>
    </source>
</evidence>
<proteinExistence type="predicted"/>
<dbReference type="PROSITE" id="PS51257">
    <property type="entry name" value="PROKAR_LIPOPROTEIN"/>
    <property type="match status" value="1"/>
</dbReference>